<name>B4NJW4_DROWI</name>
<evidence type="ECO:0000313" key="2">
    <source>
        <dbReference type="EMBL" id="EDW83966.2"/>
    </source>
</evidence>
<keyword evidence="1" id="KW-0812">Transmembrane</keyword>
<dbReference type="PROSITE" id="PS51885">
    <property type="entry name" value="NEPRILYSIN"/>
    <property type="match status" value="1"/>
</dbReference>
<dbReference type="KEGG" id="dwi:6651380"/>
<dbReference type="eggNOG" id="KOG3624">
    <property type="taxonomic scope" value="Eukaryota"/>
</dbReference>
<dbReference type="PANTHER" id="PTHR11733">
    <property type="entry name" value="ZINC METALLOPROTEASE FAMILY M13 NEPRILYSIN-RELATED"/>
    <property type="match status" value="1"/>
</dbReference>
<evidence type="ECO:0000313" key="3">
    <source>
        <dbReference type="Proteomes" id="UP000007798"/>
    </source>
</evidence>
<dbReference type="InterPro" id="IPR024079">
    <property type="entry name" value="MetalloPept_cat_dom_sf"/>
</dbReference>
<dbReference type="OrthoDB" id="2016263at2759"/>
<organism evidence="2 3">
    <name type="scientific">Drosophila willistoni</name>
    <name type="common">Fruit fly</name>
    <dbReference type="NCBI Taxonomy" id="7260"/>
    <lineage>
        <taxon>Eukaryota</taxon>
        <taxon>Metazoa</taxon>
        <taxon>Ecdysozoa</taxon>
        <taxon>Arthropoda</taxon>
        <taxon>Hexapoda</taxon>
        <taxon>Insecta</taxon>
        <taxon>Pterygota</taxon>
        <taxon>Neoptera</taxon>
        <taxon>Endopterygota</taxon>
        <taxon>Diptera</taxon>
        <taxon>Brachycera</taxon>
        <taxon>Muscomorpha</taxon>
        <taxon>Ephydroidea</taxon>
        <taxon>Drosophilidae</taxon>
        <taxon>Drosophila</taxon>
        <taxon>Sophophora</taxon>
    </lineage>
</organism>
<keyword evidence="3" id="KW-1185">Reference proteome</keyword>
<dbReference type="Gene3D" id="3.40.390.10">
    <property type="entry name" value="Collagenase (Catalytic Domain)"/>
    <property type="match status" value="2"/>
</dbReference>
<feature type="transmembrane region" description="Helical" evidence="1">
    <location>
        <begin position="107"/>
        <end position="129"/>
    </location>
</feature>
<sequence>MKIMTADSSTRNTFRKNGVGVGINGHGRSIITTANPSGGSSASLLQKQLSFKTPIGSNQFGKSDEIDVIESSNTENLAGRYNKNSIIGWICCAPCIWLRTSAAVHKMAITSATLLVTTLLVASPILFLISTAPSPLPRDCYMEGDGCSPTVSSPPECSEPICETVANNIQAKLNWNKDPCSEFKKFSCWRSSQNRSLTNLLEMGNSQRSVDSQLQFLFQNKVMNESFKILHNLFESCLKQTANSTIMHRIFDSLGGYLPIGTLGPSSIAPLIAKIYDLGPSPIVDLYYDLSYGRRPHVLLIISGPSTSSTILENKIRWMSPKAPPNRMRQGVPKLLGDLIDNILPSTLSYAQRISEKDTIFGFIKDLNKLQVEHSRRGFWDSSVLYNTSSLQDMYPVLNWTLLIPRNWSGPIVVRNTDYLKALEGFLTKYPSRVAHNSMLLLCALEILPKDYPNPEVCTRSTMWALPELASALYIAQHTSDDLKDIIKRAEIVFKSLKAHLKRAPSLKGAALVKLSALKIQSQTWEGFSNVTQLLKTLESLNINSDCWFENILEIYKKNKLIPNVINMGSSTHDAWAYPIVSTIFYDTLSHSIVVPLSVILIPYFDARLPPYLHYASVGVSIAKEILRSITKSFDDKAMRCVPHSVNIFSNFSRMDILIHSGGMQISYHSMLSLTGPIKGMARLPGLNLTPTQIFFLVSAQELCAESNYLGIDTNAPEFDNILGWLVAQGGSATEVFKCASGSMINTQKTCNVL</sequence>
<protein>
    <submittedName>
        <fullName evidence="2">Uncharacterized protein</fullName>
        <ecNumber evidence="2">3.4.24.-</ecNumber>
    </submittedName>
</protein>
<dbReference type="GO" id="GO:0006508">
    <property type="term" value="P:proteolysis"/>
    <property type="evidence" value="ECO:0007669"/>
    <property type="project" value="InterPro"/>
</dbReference>
<evidence type="ECO:0000256" key="1">
    <source>
        <dbReference type="SAM" id="Phobius"/>
    </source>
</evidence>
<dbReference type="AlphaFoldDB" id="B4NJW4"/>
<dbReference type="GO" id="GO:0004222">
    <property type="term" value="F:metalloendopeptidase activity"/>
    <property type="evidence" value="ECO:0007669"/>
    <property type="project" value="InterPro"/>
</dbReference>
<dbReference type="EMBL" id="CH964272">
    <property type="protein sequence ID" value="EDW83966.2"/>
    <property type="molecule type" value="Genomic_DNA"/>
</dbReference>
<dbReference type="HOGENOM" id="CLU_014770_0_0_1"/>
<dbReference type="FunCoup" id="B4NJW4">
    <property type="interactions" value="88"/>
</dbReference>
<dbReference type="InParanoid" id="B4NJW4"/>
<proteinExistence type="predicted"/>
<dbReference type="Proteomes" id="UP000007798">
    <property type="component" value="Unassembled WGS sequence"/>
</dbReference>
<gene>
    <name evidence="2" type="primary">Dwil\GK13886</name>
    <name evidence="2" type="ORF">Dwil_GK13886</name>
</gene>
<dbReference type="SUPFAM" id="SSF55486">
    <property type="entry name" value="Metalloproteases ('zincins'), catalytic domain"/>
    <property type="match status" value="1"/>
</dbReference>
<dbReference type="GO" id="GO:0005886">
    <property type="term" value="C:plasma membrane"/>
    <property type="evidence" value="ECO:0007669"/>
    <property type="project" value="TreeGrafter"/>
</dbReference>
<reference evidence="2 3" key="1">
    <citation type="journal article" date="2007" name="Nature">
        <title>Evolution of genes and genomes on the Drosophila phylogeny.</title>
        <authorList>
            <consortium name="Drosophila 12 Genomes Consortium"/>
            <person name="Clark A.G."/>
            <person name="Eisen M.B."/>
            <person name="Smith D.R."/>
            <person name="Bergman C.M."/>
            <person name="Oliver B."/>
            <person name="Markow T.A."/>
            <person name="Kaufman T.C."/>
            <person name="Kellis M."/>
            <person name="Gelbart W."/>
            <person name="Iyer V.N."/>
            <person name="Pollard D.A."/>
            <person name="Sackton T.B."/>
            <person name="Larracuente A.M."/>
            <person name="Singh N.D."/>
            <person name="Abad J.P."/>
            <person name="Abt D.N."/>
            <person name="Adryan B."/>
            <person name="Aguade M."/>
            <person name="Akashi H."/>
            <person name="Anderson W.W."/>
            <person name="Aquadro C.F."/>
            <person name="Ardell D.H."/>
            <person name="Arguello R."/>
            <person name="Artieri C.G."/>
            <person name="Barbash D.A."/>
            <person name="Barker D."/>
            <person name="Barsanti P."/>
            <person name="Batterham P."/>
            <person name="Batzoglou S."/>
            <person name="Begun D."/>
            <person name="Bhutkar A."/>
            <person name="Blanco E."/>
            <person name="Bosak S.A."/>
            <person name="Bradley R.K."/>
            <person name="Brand A.D."/>
            <person name="Brent M.R."/>
            <person name="Brooks A.N."/>
            <person name="Brown R.H."/>
            <person name="Butlin R.K."/>
            <person name="Caggese C."/>
            <person name="Calvi B.R."/>
            <person name="Bernardo de Carvalho A."/>
            <person name="Caspi A."/>
            <person name="Castrezana S."/>
            <person name="Celniker S.E."/>
            <person name="Chang J.L."/>
            <person name="Chapple C."/>
            <person name="Chatterji S."/>
            <person name="Chinwalla A."/>
            <person name="Civetta A."/>
            <person name="Clifton S.W."/>
            <person name="Comeron J.M."/>
            <person name="Costello J.C."/>
            <person name="Coyne J.A."/>
            <person name="Daub J."/>
            <person name="David R.G."/>
            <person name="Delcher A.L."/>
            <person name="Delehaunty K."/>
            <person name="Do C.B."/>
            <person name="Ebling H."/>
            <person name="Edwards K."/>
            <person name="Eickbush T."/>
            <person name="Evans J.D."/>
            <person name="Filipski A."/>
            <person name="Findeiss S."/>
            <person name="Freyhult E."/>
            <person name="Fulton L."/>
            <person name="Fulton R."/>
            <person name="Garcia A.C."/>
            <person name="Gardiner A."/>
            <person name="Garfield D.A."/>
            <person name="Garvin B.E."/>
            <person name="Gibson G."/>
            <person name="Gilbert D."/>
            <person name="Gnerre S."/>
            <person name="Godfrey J."/>
            <person name="Good R."/>
            <person name="Gotea V."/>
            <person name="Gravely B."/>
            <person name="Greenberg A.J."/>
            <person name="Griffiths-Jones S."/>
            <person name="Gross S."/>
            <person name="Guigo R."/>
            <person name="Gustafson E.A."/>
            <person name="Haerty W."/>
            <person name="Hahn M.W."/>
            <person name="Halligan D.L."/>
            <person name="Halpern A.L."/>
            <person name="Halter G.M."/>
            <person name="Han M.V."/>
            <person name="Heger A."/>
            <person name="Hillier L."/>
            <person name="Hinrichs A.S."/>
            <person name="Holmes I."/>
            <person name="Hoskins R.A."/>
            <person name="Hubisz M.J."/>
            <person name="Hultmark D."/>
            <person name="Huntley M.A."/>
            <person name="Jaffe D.B."/>
            <person name="Jagadeeshan S."/>
            <person name="Jeck W.R."/>
            <person name="Johnson J."/>
            <person name="Jones C.D."/>
            <person name="Jordan W.C."/>
            <person name="Karpen G.H."/>
            <person name="Kataoka E."/>
            <person name="Keightley P.D."/>
            <person name="Kheradpour P."/>
            <person name="Kirkness E.F."/>
            <person name="Koerich L.B."/>
            <person name="Kristiansen K."/>
            <person name="Kudrna D."/>
            <person name="Kulathinal R.J."/>
            <person name="Kumar S."/>
            <person name="Kwok R."/>
            <person name="Lander E."/>
            <person name="Langley C.H."/>
            <person name="Lapoint R."/>
            <person name="Lazzaro B.P."/>
            <person name="Lee S.J."/>
            <person name="Levesque L."/>
            <person name="Li R."/>
            <person name="Lin C.F."/>
            <person name="Lin M.F."/>
            <person name="Lindblad-Toh K."/>
            <person name="Llopart A."/>
            <person name="Long M."/>
            <person name="Low L."/>
            <person name="Lozovsky E."/>
            <person name="Lu J."/>
            <person name="Luo M."/>
            <person name="Machado C.A."/>
            <person name="Makalowski W."/>
            <person name="Marzo M."/>
            <person name="Matsuda M."/>
            <person name="Matzkin L."/>
            <person name="McAllister B."/>
            <person name="McBride C.S."/>
            <person name="McKernan B."/>
            <person name="McKernan K."/>
            <person name="Mendez-Lago M."/>
            <person name="Minx P."/>
            <person name="Mollenhauer M.U."/>
            <person name="Montooth K."/>
            <person name="Mount S.M."/>
            <person name="Mu X."/>
            <person name="Myers E."/>
            <person name="Negre B."/>
            <person name="Newfeld S."/>
            <person name="Nielsen R."/>
            <person name="Noor M.A."/>
            <person name="O'Grady P."/>
            <person name="Pachter L."/>
            <person name="Papaceit M."/>
            <person name="Parisi M.J."/>
            <person name="Parisi M."/>
            <person name="Parts L."/>
            <person name="Pedersen J.S."/>
            <person name="Pesole G."/>
            <person name="Phillippy A.M."/>
            <person name="Ponting C.P."/>
            <person name="Pop M."/>
            <person name="Porcelli D."/>
            <person name="Powell J.R."/>
            <person name="Prohaska S."/>
            <person name="Pruitt K."/>
            <person name="Puig M."/>
            <person name="Quesneville H."/>
            <person name="Ram K.R."/>
            <person name="Rand D."/>
            <person name="Rasmussen M.D."/>
            <person name="Reed L.K."/>
            <person name="Reenan R."/>
            <person name="Reily A."/>
            <person name="Remington K.A."/>
            <person name="Rieger T.T."/>
            <person name="Ritchie M.G."/>
            <person name="Robin C."/>
            <person name="Rogers Y.H."/>
            <person name="Rohde C."/>
            <person name="Rozas J."/>
            <person name="Rubenfield M.J."/>
            <person name="Ruiz A."/>
            <person name="Russo S."/>
            <person name="Salzberg S.L."/>
            <person name="Sanchez-Gracia A."/>
            <person name="Saranga D.J."/>
            <person name="Sato H."/>
            <person name="Schaeffer S.W."/>
            <person name="Schatz M.C."/>
            <person name="Schlenke T."/>
            <person name="Schwartz R."/>
            <person name="Segarra C."/>
            <person name="Singh R.S."/>
            <person name="Sirot L."/>
            <person name="Sirota M."/>
            <person name="Sisneros N.B."/>
            <person name="Smith C.D."/>
            <person name="Smith T.F."/>
            <person name="Spieth J."/>
            <person name="Stage D.E."/>
            <person name="Stark A."/>
            <person name="Stephan W."/>
            <person name="Strausberg R.L."/>
            <person name="Strempel S."/>
            <person name="Sturgill D."/>
            <person name="Sutton G."/>
            <person name="Sutton G.G."/>
            <person name="Tao W."/>
            <person name="Teichmann S."/>
            <person name="Tobari Y.N."/>
            <person name="Tomimura Y."/>
            <person name="Tsolas J.M."/>
            <person name="Valente V.L."/>
            <person name="Venter E."/>
            <person name="Venter J.C."/>
            <person name="Vicario S."/>
            <person name="Vieira F.G."/>
            <person name="Vilella A.J."/>
            <person name="Villasante A."/>
            <person name="Walenz B."/>
            <person name="Wang J."/>
            <person name="Wasserman M."/>
            <person name="Watts T."/>
            <person name="Wilson D."/>
            <person name="Wilson R.K."/>
            <person name="Wing R.A."/>
            <person name="Wolfner M.F."/>
            <person name="Wong A."/>
            <person name="Wong G.K."/>
            <person name="Wu C.I."/>
            <person name="Wu G."/>
            <person name="Yamamoto D."/>
            <person name="Yang H.P."/>
            <person name="Yang S.P."/>
            <person name="Yorke J.A."/>
            <person name="Yoshida K."/>
            <person name="Zdobnov E."/>
            <person name="Zhang P."/>
            <person name="Zhang Y."/>
            <person name="Zimin A.V."/>
            <person name="Baldwin J."/>
            <person name="Abdouelleil A."/>
            <person name="Abdulkadir J."/>
            <person name="Abebe A."/>
            <person name="Abera B."/>
            <person name="Abreu J."/>
            <person name="Acer S.C."/>
            <person name="Aftuck L."/>
            <person name="Alexander A."/>
            <person name="An P."/>
            <person name="Anderson E."/>
            <person name="Anderson S."/>
            <person name="Arachi H."/>
            <person name="Azer M."/>
            <person name="Bachantsang P."/>
            <person name="Barry A."/>
            <person name="Bayul T."/>
            <person name="Berlin A."/>
            <person name="Bessette D."/>
            <person name="Bloom T."/>
            <person name="Blye J."/>
            <person name="Boguslavskiy L."/>
            <person name="Bonnet C."/>
            <person name="Boukhgalter B."/>
            <person name="Bourzgui I."/>
            <person name="Brown A."/>
            <person name="Cahill P."/>
            <person name="Channer S."/>
            <person name="Cheshatsang Y."/>
            <person name="Chuda L."/>
            <person name="Citroen M."/>
            <person name="Collymore A."/>
            <person name="Cooke P."/>
            <person name="Costello M."/>
            <person name="D'Aco K."/>
            <person name="Daza R."/>
            <person name="De Haan G."/>
            <person name="DeGray S."/>
            <person name="DeMaso C."/>
            <person name="Dhargay N."/>
            <person name="Dooley K."/>
            <person name="Dooley E."/>
            <person name="Doricent M."/>
            <person name="Dorje P."/>
            <person name="Dorjee K."/>
            <person name="Dupes A."/>
            <person name="Elong R."/>
            <person name="Falk J."/>
            <person name="Farina A."/>
            <person name="Faro S."/>
            <person name="Ferguson D."/>
            <person name="Fisher S."/>
            <person name="Foley C.D."/>
            <person name="Franke A."/>
            <person name="Friedrich D."/>
            <person name="Gadbois L."/>
            <person name="Gearin G."/>
            <person name="Gearin C.R."/>
            <person name="Giannoukos G."/>
            <person name="Goode T."/>
            <person name="Graham J."/>
            <person name="Grandbois E."/>
            <person name="Grewal S."/>
            <person name="Gyaltsen K."/>
            <person name="Hafez N."/>
            <person name="Hagos B."/>
            <person name="Hall J."/>
            <person name="Henson C."/>
            <person name="Hollinger A."/>
            <person name="Honan T."/>
            <person name="Huard M.D."/>
            <person name="Hughes L."/>
            <person name="Hurhula B."/>
            <person name="Husby M.E."/>
            <person name="Kamat A."/>
            <person name="Kanga B."/>
            <person name="Kashin S."/>
            <person name="Khazanovich D."/>
            <person name="Kisner P."/>
            <person name="Lance K."/>
            <person name="Lara M."/>
            <person name="Lee W."/>
            <person name="Lennon N."/>
            <person name="Letendre F."/>
            <person name="LeVine R."/>
            <person name="Lipovsky A."/>
            <person name="Liu X."/>
            <person name="Liu J."/>
            <person name="Liu S."/>
            <person name="Lokyitsang T."/>
            <person name="Lokyitsang Y."/>
            <person name="Lubonja R."/>
            <person name="Lui A."/>
            <person name="MacDonald P."/>
            <person name="Magnisalis V."/>
            <person name="Maru K."/>
            <person name="Matthews C."/>
            <person name="McCusker W."/>
            <person name="McDonough S."/>
            <person name="Mehta T."/>
            <person name="Meldrim J."/>
            <person name="Meneus L."/>
            <person name="Mihai O."/>
            <person name="Mihalev A."/>
            <person name="Mihova T."/>
            <person name="Mittelman R."/>
            <person name="Mlenga V."/>
            <person name="Montmayeur A."/>
            <person name="Mulrain L."/>
            <person name="Navidi A."/>
            <person name="Naylor J."/>
            <person name="Negash T."/>
            <person name="Nguyen T."/>
            <person name="Nguyen N."/>
            <person name="Nicol R."/>
            <person name="Norbu C."/>
            <person name="Norbu N."/>
            <person name="Novod N."/>
            <person name="O'Neill B."/>
            <person name="Osman S."/>
            <person name="Markiewicz E."/>
            <person name="Oyono O.L."/>
            <person name="Patti C."/>
            <person name="Phunkhang P."/>
            <person name="Pierre F."/>
            <person name="Priest M."/>
            <person name="Raghuraman S."/>
            <person name="Rege F."/>
            <person name="Reyes R."/>
            <person name="Rise C."/>
            <person name="Rogov P."/>
            <person name="Ross K."/>
            <person name="Ryan E."/>
            <person name="Settipalli S."/>
            <person name="Shea T."/>
            <person name="Sherpa N."/>
            <person name="Shi L."/>
            <person name="Shih D."/>
            <person name="Sparrow T."/>
            <person name="Spaulding J."/>
            <person name="Stalker J."/>
            <person name="Stange-Thomann N."/>
            <person name="Stavropoulos S."/>
            <person name="Stone C."/>
            <person name="Strader C."/>
            <person name="Tesfaye S."/>
            <person name="Thomson T."/>
            <person name="Thoulutsang Y."/>
            <person name="Thoulutsang D."/>
            <person name="Topham K."/>
            <person name="Topping I."/>
            <person name="Tsamla T."/>
            <person name="Vassiliev H."/>
            <person name="Vo A."/>
            <person name="Wangchuk T."/>
            <person name="Wangdi T."/>
            <person name="Weiand M."/>
            <person name="Wilkinson J."/>
            <person name="Wilson A."/>
            <person name="Yadav S."/>
            <person name="Young G."/>
            <person name="Yu Q."/>
            <person name="Zembek L."/>
            <person name="Zhong D."/>
            <person name="Zimmer A."/>
            <person name="Zwirko Z."/>
            <person name="Jaffe D.B."/>
            <person name="Alvarez P."/>
            <person name="Brockman W."/>
            <person name="Butler J."/>
            <person name="Chin C."/>
            <person name="Gnerre S."/>
            <person name="Grabherr M."/>
            <person name="Kleber M."/>
            <person name="Mauceli E."/>
            <person name="MacCallum I."/>
        </authorList>
    </citation>
    <scope>NUCLEOTIDE SEQUENCE [LARGE SCALE GENOMIC DNA]</scope>
    <source>
        <strain evidence="3">Tucson 14030-0811.24</strain>
    </source>
</reference>
<dbReference type="InterPro" id="IPR000718">
    <property type="entry name" value="Peptidase_M13"/>
</dbReference>
<keyword evidence="1" id="KW-0472">Membrane</keyword>
<keyword evidence="1" id="KW-1133">Transmembrane helix</keyword>
<accession>B4NJW4</accession>
<dbReference type="InterPro" id="IPR042089">
    <property type="entry name" value="Peptidase_M13_dom_2"/>
</dbReference>
<dbReference type="PANTHER" id="PTHR11733:SF209">
    <property type="entry name" value="FI20018P1"/>
    <property type="match status" value="1"/>
</dbReference>
<dbReference type="EC" id="3.4.24.-" evidence="2"/>
<keyword evidence="2" id="KW-0378">Hydrolase</keyword>
<dbReference type="Gene3D" id="1.10.1380.10">
    <property type="entry name" value="Neutral endopeptidase , domain2"/>
    <property type="match status" value="1"/>
</dbReference>